<gene>
    <name evidence="2" type="ORF">OU798_20805</name>
</gene>
<dbReference type="Proteomes" id="UP001145087">
    <property type="component" value="Unassembled WGS sequence"/>
</dbReference>
<dbReference type="GO" id="GO:0004803">
    <property type="term" value="F:transposase activity"/>
    <property type="evidence" value="ECO:0007669"/>
    <property type="project" value="InterPro"/>
</dbReference>
<dbReference type="GO" id="GO:0006313">
    <property type="term" value="P:DNA transposition"/>
    <property type="evidence" value="ECO:0007669"/>
    <property type="project" value="InterPro"/>
</dbReference>
<dbReference type="NCBIfam" id="NF047646">
    <property type="entry name" value="REP_Tyr_transpos"/>
    <property type="match status" value="1"/>
</dbReference>
<evidence type="ECO:0000313" key="2">
    <source>
        <dbReference type="EMBL" id="MCY1722800.1"/>
    </source>
</evidence>
<accession>A0A9X3F9D3</accession>
<dbReference type="GO" id="GO:0043565">
    <property type="term" value="F:sequence-specific DNA binding"/>
    <property type="evidence" value="ECO:0007669"/>
    <property type="project" value="TreeGrafter"/>
</dbReference>
<feature type="domain" description="Transposase IS200-like" evidence="1">
    <location>
        <begin position="9"/>
        <end position="142"/>
    </location>
</feature>
<dbReference type="EMBL" id="JAPOHD010000064">
    <property type="protein sequence ID" value="MCY1722800.1"/>
    <property type="molecule type" value="Genomic_DNA"/>
</dbReference>
<organism evidence="2 3">
    <name type="scientific">Draconibacterium aestuarii</name>
    <dbReference type="NCBI Taxonomy" id="2998507"/>
    <lineage>
        <taxon>Bacteria</taxon>
        <taxon>Pseudomonadati</taxon>
        <taxon>Bacteroidota</taxon>
        <taxon>Bacteroidia</taxon>
        <taxon>Marinilabiliales</taxon>
        <taxon>Prolixibacteraceae</taxon>
        <taxon>Draconibacterium</taxon>
    </lineage>
</organism>
<evidence type="ECO:0000259" key="1">
    <source>
        <dbReference type="SMART" id="SM01321"/>
    </source>
</evidence>
<reference evidence="2" key="1">
    <citation type="submission" date="2022-11" db="EMBL/GenBank/DDBJ databases">
        <title>Marilongibacter aestuarii gen. nov., sp. nov., isolated from tidal flat sediment.</title>
        <authorList>
            <person name="Jiayan W."/>
        </authorList>
    </citation>
    <scope>NUCLEOTIDE SEQUENCE</scope>
    <source>
        <strain evidence="2">Z1-6</strain>
    </source>
</reference>
<dbReference type="InterPro" id="IPR052715">
    <property type="entry name" value="RAYT_transposase"/>
</dbReference>
<evidence type="ECO:0000313" key="3">
    <source>
        <dbReference type="Proteomes" id="UP001145087"/>
    </source>
</evidence>
<dbReference type="PANTHER" id="PTHR36966">
    <property type="entry name" value="REP-ASSOCIATED TYROSINE TRANSPOSASE"/>
    <property type="match status" value="1"/>
</dbReference>
<comment type="caution">
    <text evidence="2">The sequence shown here is derived from an EMBL/GenBank/DDBJ whole genome shotgun (WGS) entry which is preliminary data.</text>
</comment>
<name>A0A9X3F9D3_9BACT</name>
<dbReference type="InterPro" id="IPR036515">
    <property type="entry name" value="Transposase_17_sf"/>
</dbReference>
<dbReference type="RefSeq" id="WP_343335125.1">
    <property type="nucleotide sequence ID" value="NZ_JAPOHD010000064.1"/>
</dbReference>
<dbReference type="PANTHER" id="PTHR36966:SF1">
    <property type="entry name" value="REP-ASSOCIATED TYROSINE TRANSPOSASE"/>
    <property type="match status" value="1"/>
</dbReference>
<dbReference type="Pfam" id="PF01797">
    <property type="entry name" value="Y1_Tnp"/>
    <property type="match status" value="1"/>
</dbReference>
<protein>
    <submittedName>
        <fullName evidence="2">Transposase</fullName>
    </submittedName>
</protein>
<keyword evidence="3" id="KW-1185">Reference proteome</keyword>
<dbReference type="SUPFAM" id="SSF143422">
    <property type="entry name" value="Transposase IS200-like"/>
    <property type="match status" value="1"/>
</dbReference>
<dbReference type="InterPro" id="IPR002686">
    <property type="entry name" value="Transposase_17"/>
</dbReference>
<proteinExistence type="predicted"/>
<dbReference type="AlphaFoldDB" id="A0A9X3F9D3"/>
<dbReference type="Gene3D" id="3.30.70.1290">
    <property type="entry name" value="Transposase IS200-like"/>
    <property type="match status" value="1"/>
</dbReference>
<dbReference type="SMART" id="SM01321">
    <property type="entry name" value="Y1_Tnp"/>
    <property type="match status" value="1"/>
</dbReference>
<sequence>MSRKYKFQNPDGVYFVSFATMGWVDVFTRNEYKNLLVENLKYCQEHKGLELFAWCIMTNHLHLIIRAKEGADLPGILRDFKKYTSKAIKTAIAENIRESRKEWLLKQFETPEGFRFWRTDNKPIELWSNNVIDQKIDYIHQNPVEEGLVFKAEDYVYSSAIDYAGENGLLDVIIIK</sequence>